<dbReference type="Proteomes" id="UP000585050">
    <property type="component" value="Unassembled WGS sequence"/>
</dbReference>
<evidence type="ECO:0000313" key="3">
    <source>
        <dbReference type="Proteomes" id="UP000585050"/>
    </source>
</evidence>
<evidence type="ECO:0000313" key="2">
    <source>
        <dbReference type="EMBL" id="NLR92559.1"/>
    </source>
</evidence>
<dbReference type="RefSeq" id="WP_168883267.1">
    <property type="nucleotide sequence ID" value="NZ_JABAIL010000004.1"/>
</dbReference>
<sequence>MPITFAHTAYIFPFKKIKQLSFIGLLLGSIIPDFEHLFILDFSSKFGHTLLGVFLFDIPVALAFYFIWKKICFPVLKEVLPFEINDKPKALSIKWVLVSIIIGIGSHLILDGVSGTNGFFVKRLPILSTDLSRFGYNHIKLFIFNWYTFSILGTFIVFIQIVKYISNCTLKKIYDHLYYFFFIEMLTIAEMIVFIRMYNMTLPDNYLKTGVIVCGSLMYSLIFTSFHWKYLIKKLKLKKEAKLKEQKIML</sequence>
<dbReference type="AlphaFoldDB" id="A0A7X8SLS0"/>
<organism evidence="2 3">
    <name type="scientific">Flammeovirga agarivorans</name>
    <dbReference type="NCBI Taxonomy" id="2726742"/>
    <lineage>
        <taxon>Bacteria</taxon>
        <taxon>Pseudomonadati</taxon>
        <taxon>Bacteroidota</taxon>
        <taxon>Cytophagia</taxon>
        <taxon>Cytophagales</taxon>
        <taxon>Flammeovirgaceae</taxon>
        <taxon>Flammeovirga</taxon>
    </lineage>
</organism>
<feature type="transmembrane region" description="Helical" evidence="1">
    <location>
        <begin position="177"/>
        <end position="198"/>
    </location>
</feature>
<name>A0A7X8SLS0_9BACT</name>
<dbReference type="EMBL" id="JABAIL010000004">
    <property type="protein sequence ID" value="NLR92559.1"/>
    <property type="molecule type" value="Genomic_DNA"/>
</dbReference>
<protein>
    <submittedName>
        <fullName evidence="2">DUF4184 family protein</fullName>
    </submittedName>
</protein>
<feature type="transmembrane region" description="Helical" evidence="1">
    <location>
        <begin position="20"/>
        <end position="40"/>
    </location>
</feature>
<dbReference type="Pfam" id="PF13803">
    <property type="entry name" value="DUF4184"/>
    <property type="match status" value="1"/>
</dbReference>
<feature type="transmembrane region" description="Helical" evidence="1">
    <location>
        <begin position="95"/>
        <end position="121"/>
    </location>
</feature>
<comment type="caution">
    <text evidence="2">The sequence shown here is derived from an EMBL/GenBank/DDBJ whole genome shotgun (WGS) entry which is preliminary data.</text>
</comment>
<keyword evidence="1" id="KW-0812">Transmembrane</keyword>
<feature type="transmembrane region" description="Helical" evidence="1">
    <location>
        <begin position="141"/>
        <end position="165"/>
    </location>
</feature>
<evidence type="ECO:0000256" key="1">
    <source>
        <dbReference type="SAM" id="Phobius"/>
    </source>
</evidence>
<proteinExistence type="predicted"/>
<feature type="transmembrane region" description="Helical" evidence="1">
    <location>
        <begin position="46"/>
        <end position="68"/>
    </location>
</feature>
<feature type="transmembrane region" description="Helical" evidence="1">
    <location>
        <begin position="210"/>
        <end position="232"/>
    </location>
</feature>
<keyword evidence="1" id="KW-1133">Transmembrane helix</keyword>
<reference evidence="2 3" key="1">
    <citation type="submission" date="2020-04" db="EMBL/GenBank/DDBJ databases">
        <title>Flammeovirga sp. SR4, a novel species isolated from seawater.</title>
        <authorList>
            <person name="Wang X."/>
        </authorList>
    </citation>
    <scope>NUCLEOTIDE SEQUENCE [LARGE SCALE GENOMIC DNA]</scope>
    <source>
        <strain evidence="2 3">SR4</strain>
    </source>
</reference>
<keyword evidence="1" id="KW-0472">Membrane</keyword>
<accession>A0A7X8SLS0</accession>
<gene>
    <name evidence="2" type="ORF">HGP29_15180</name>
</gene>
<keyword evidence="3" id="KW-1185">Reference proteome</keyword>
<dbReference type="InterPro" id="IPR025238">
    <property type="entry name" value="DUF4184"/>
</dbReference>